<evidence type="ECO:0000256" key="12">
    <source>
        <dbReference type="ARBA" id="ARBA00023211"/>
    </source>
</evidence>
<dbReference type="GO" id="GO:0051607">
    <property type="term" value="P:defense response to virus"/>
    <property type="evidence" value="ECO:0007669"/>
    <property type="project" value="UniProtKB-KW"/>
</dbReference>
<dbReference type="InterPro" id="IPR022765">
    <property type="entry name" value="Dna2/Cas4_DUF83"/>
</dbReference>
<dbReference type="AlphaFoldDB" id="A0AB36TES3"/>
<evidence type="ECO:0000256" key="8">
    <source>
        <dbReference type="ARBA" id="ARBA00022839"/>
    </source>
</evidence>
<comment type="cofactor">
    <cofactor evidence="1">
        <name>[4Fe-4S] cluster</name>
        <dbReference type="ChEBI" id="CHEBI:49883"/>
    </cofactor>
</comment>
<dbReference type="Proteomes" id="UP000223596">
    <property type="component" value="Unassembled WGS sequence"/>
</dbReference>
<evidence type="ECO:0000256" key="10">
    <source>
        <dbReference type="ARBA" id="ARBA00023014"/>
    </source>
</evidence>
<evidence type="ECO:0000256" key="13">
    <source>
        <dbReference type="RuleBase" id="RU365022"/>
    </source>
</evidence>
<evidence type="ECO:0000256" key="6">
    <source>
        <dbReference type="ARBA" id="ARBA00022723"/>
    </source>
</evidence>
<keyword evidence="7 13" id="KW-0378">Hydrolase</keyword>
<keyword evidence="8 13" id="KW-0269">Exonuclease</keyword>
<comment type="function">
    <text evidence="13">CRISPR (clustered regularly interspaced short palindromic repeat) is an adaptive immune system that provides protection against mobile genetic elements (viruses, transposable elements and conjugative plasmids). CRISPR clusters contain sequences complementary to antecedent mobile elements and target invading nucleic acids. CRISPR clusters are transcribed and processed into CRISPR RNA (crRNA).</text>
</comment>
<gene>
    <name evidence="15" type="ORF">M972_11807</name>
</gene>
<comment type="similarity">
    <text evidence="2 13">Belongs to the CRISPR-associated exonuclease Cas4 family.</text>
</comment>
<name>A0AB36TES3_ACETH</name>
<keyword evidence="11 13" id="KW-0051">Antiviral defense</keyword>
<protein>
    <recommendedName>
        <fullName evidence="4 13">CRISPR-associated exonuclease Cas4</fullName>
        <ecNumber evidence="3 13">3.1.12.1</ecNumber>
    </recommendedName>
</protein>
<comment type="caution">
    <text evidence="15">The sequence shown here is derived from an EMBL/GenBank/DDBJ whole genome shotgun (WGS) entry which is preliminary data.</text>
</comment>
<dbReference type="Gene3D" id="3.90.320.10">
    <property type="match status" value="1"/>
</dbReference>
<evidence type="ECO:0000313" key="15">
    <source>
        <dbReference type="EMBL" id="PFH02045.1"/>
    </source>
</evidence>
<evidence type="ECO:0000256" key="2">
    <source>
        <dbReference type="ARBA" id="ARBA00009189"/>
    </source>
</evidence>
<evidence type="ECO:0000256" key="4">
    <source>
        <dbReference type="ARBA" id="ARBA00020049"/>
    </source>
</evidence>
<keyword evidence="6 13" id="KW-0479">Metal-binding</keyword>
<dbReference type="GO" id="GO:0046872">
    <property type="term" value="F:metal ion binding"/>
    <property type="evidence" value="ECO:0007669"/>
    <property type="project" value="UniProtKB-KW"/>
</dbReference>
<dbReference type="GO" id="GO:0004527">
    <property type="term" value="F:exonuclease activity"/>
    <property type="evidence" value="ECO:0007669"/>
    <property type="project" value="UniProtKB-KW"/>
</dbReference>
<accession>A0AB36TES3</accession>
<evidence type="ECO:0000256" key="3">
    <source>
        <dbReference type="ARBA" id="ARBA00012768"/>
    </source>
</evidence>
<dbReference type="InterPro" id="IPR011604">
    <property type="entry name" value="PDDEXK-like_dom_sf"/>
</dbReference>
<dbReference type="InterPro" id="IPR013343">
    <property type="entry name" value="CRISPR-assoc_prot_Cas4"/>
</dbReference>
<comment type="cofactor">
    <cofactor evidence="13">
        <name>iron-sulfur cluster</name>
        <dbReference type="ChEBI" id="CHEBI:30408"/>
    </cofactor>
</comment>
<dbReference type="PANTHER" id="PTHR36531:SF6">
    <property type="entry name" value="DNA REPLICATION ATP-DEPENDENT HELICASE_NUCLEASE DNA2"/>
    <property type="match status" value="1"/>
</dbReference>
<evidence type="ECO:0000256" key="5">
    <source>
        <dbReference type="ARBA" id="ARBA00022722"/>
    </source>
</evidence>
<feature type="domain" description="DUF83" evidence="14">
    <location>
        <begin position="20"/>
        <end position="202"/>
    </location>
</feature>
<reference evidence="15 16" key="1">
    <citation type="submission" date="2017-09" db="EMBL/GenBank/DDBJ databases">
        <title>Evaluation of Pacific Biosciences Sequencing Technology to Finishing C. thermocellum Genome Sequences.</title>
        <authorList>
            <person name="Brown S."/>
        </authorList>
    </citation>
    <scope>NUCLEOTIDE SEQUENCE [LARGE SCALE GENOMIC DNA]</scope>
    <source>
        <strain evidence="15 16">AD2</strain>
    </source>
</reference>
<dbReference type="RefSeq" id="WP_003516053.1">
    <property type="nucleotide sequence ID" value="NZ_CP013828.1"/>
</dbReference>
<organism evidence="15 16">
    <name type="scientific">Acetivibrio thermocellus AD2</name>
    <dbReference type="NCBI Taxonomy" id="1138384"/>
    <lineage>
        <taxon>Bacteria</taxon>
        <taxon>Bacillati</taxon>
        <taxon>Bacillota</taxon>
        <taxon>Clostridia</taxon>
        <taxon>Eubacteriales</taxon>
        <taxon>Oscillospiraceae</taxon>
        <taxon>Acetivibrio</taxon>
    </lineage>
</organism>
<dbReference type="PANTHER" id="PTHR36531">
    <property type="entry name" value="CRISPR-ASSOCIATED EXONUCLEASE CAS4"/>
    <property type="match status" value="1"/>
</dbReference>
<evidence type="ECO:0000313" key="16">
    <source>
        <dbReference type="Proteomes" id="UP000223596"/>
    </source>
</evidence>
<keyword evidence="9 13" id="KW-0408">Iron</keyword>
<keyword evidence="12 13" id="KW-0464">Manganese</keyword>
<keyword evidence="5 13" id="KW-0540">Nuclease</keyword>
<dbReference type="InterPro" id="IPR051827">
    <property type="entry name" value="Cas4_exonuclease"/>
</dbReference>
<comment type="cofactor">
    <cofactor evidence="13">
        <name>Mg(2+)</name>
        <dbReference type="ChEBI" id="CHEBI:18420"/>
    </cofactor>
    <cofactor evidence="13">
        <name>Mn(2+)</name>
        <dbReference type="ChEBI" id="CHEBI:29035"/>
    </cofactor>
    <text evidence="13">Mg(2+) or Mn(2+) required for ssDNA cleavage activity.</text>
</comment>
<dbReference type="EMBL" id="PDBW01000001">
    <property type="protein sequence ID" value="PFH02045.1"/>
    <property type="molecule type" value="Genomic_DNA"/>
</dbReference>
<proteinExistence type="inferred from homology"/>
<keyword evidence="10 13" id="KW-0411">Iron-sulfur</keyword>
<dbReference type="GO" id="GO:0051536">
    <property type="term" value="F:iron-sulfur cluster binding"/>
    <property type="evidence" value="ECO:0007669"/>
    <property type="project" value="UniProtKB-KW"/>
</dbReference>
<dbReference type="NCBIfam" id="TIGR00372">
    <property type="entry name" value="cas4"/>
    <property type="match status" value="1"/>
</dbReference>
<evidence type="ECO:0000259" key="14">
    <source>
        <dbReference type="Pfam" id="PF01930"/>
    </source>
</evidence>
<evidence type="ECO:0000256" key="11">
    <source>
        <dbReference type="ARBA" id="ARBA00023118"/>
    </source>
</evidence>
<dbReference type="EC" id="3.1.12.1" evidence="3 13"/>
<evidence type="ECO:0000256" key="1">
    <source>
        <dbReference type="ARBA" id="ARBA00001966"/>
    </source>
</evidence>
<sequence>MKSSQSFFNENQYYITPSDMIEFLYCKRYIYYMKCLGIDQNVEKRFKVMIGREIHERRGEQNKNYLPKKIGSIHKMIGVNLVSEKYGIKGNADEVHTLADGTMAPLDYKFARYDERLFKTYKNQLVMYAIMIEETFGRKVNKGFLVYCREGNRLVEVCVTEEDKDKLCRCIEEYKMVLDGYYPEATKQKSKCLDCCYKNICIKWLSCTS</sequence>
<evidence type="ECO:0000256" key="7">
    <source>
        <dbReference type="ARBA" id="ARBA00022801"/>
    </source>
</evidence>
<evidence type="ECO:0000256" key="9">
    <source>
        <dbReference type="ARBA" id="ARBA00023004"/>
    </source>
</evidence>
<dbReference type="Pfam" id="PF01930">
    <property type="entry name" value="Cas_Cas4"/>
    <property type="match status" value="1"/>
</dbReference>